<dbReference type="SUPFAM" id="SSF53187">
    <property type="entry name" value="Zn-dependent exopeptidases"/>
    <property type="match status" value="1"/>
</dbReference>
<evidence type="ECO:0000256" key="3">
    <source>
        <dbReference type="PROSITE-ProRule" id="PRU01379"/>
    </source>
</evidence>
<dbReference type="PROSITE" id="PS52035">
    <property type="entry name" value="PEPTIDASE_M14"/>
    <property type="match status" value="1"/>
</dbReference>
<dbReference type="eggNOG" id="KOG2650">
    <property type="taxonomic scope" value="Eukaryota"/>
</dbReference>
<dbReference type="Pfam" id="PF00246">
    <property type="entry name" value="Peptidase_M14"/>
    <property type="match status" value="1"/>
</dbReference>
<comment type="cofactor">
    <cofactor evidence="1">
        <name>Zn(2+)</name>
        <dbReference type="ChEBI" id="CHEBI:29105"/>
    </cofactor>
</comment>
<evidence type="ECO:0000256" key="1">
    <source>
        <dbReference type="ARBA" id="ARBA00001947"/>
    </source>
</evidence>
<dbReference type="PANTHER" id="PTHR11705">
    <property type="entry name" value="PROTEASE FAMILY M14 CARBOXYPEPTIDASE A,B"/>
    <property type="match status" value="1"/>
</dbReference>
<feature type="active site" description="Proton donor/acceptor" evidence="3">
    <location>
        <position position="270"/>
    </location>
</feature>
<keyword evidence="7" id="KW-1185">Reference proteome</keyword>
<dbReference type="CDD" id="cd06227">
    <property type="entry name" value="M14-CPA-like"/>
    <property type="match status" value="1"/>
</dbReference>
<evidence type="ECO:0000313" key="7">
    <source>
        <dbReference type="Proteomes" id="UP000000600"/>
    </source>
</evidence>
<feature type="chain" id="PRO_5005658356" description="Peptidase M14 domain-containing protein" evidence="4">
    <location>
        <begin position="17"/>
        <end position="370"/>
    </location>
</feature>
<evidence type="ECO:0000256" key="2">
    <source>
        <dbReference type="ARBA" id="ARBA00005988"/>
    </source>
</evidence>
<dbReference type="FunFam" id="3.40.630.10:FF:000156">
    <property type="entry name" value="Uncharacterized protein"/>
    <property type="match status" value="1"/>
</dbReference>
<dbReference type="SMART" id="SM00631">
    <property type="entry name" value="Zn_pept"/>
    <property type="match status" value="1"/>
</dbReference>
<sequence>MNNLILFVMSFAIVYSLEFPSFYHRSTDIYIEIAQAIEKCEGVEMEMVRDFPKLSMVTLNKNQNKPNKGFVLFGEHARELISPETGLHFVKKLCSQNEEMKSVKDNYELRMMVNVNPLSREKVESGDFCKRENENGVDLNRNYKSHWTKDHDPEMVRTAPGPFAFSEAETQTVRDELKKFSPHVFFSIHSGTLALFTPYAYSKEQRKHQFQTLATENISSMMEILTEVREKHCETCKMGSCGHEIGYLSPGTSMDYAYDDLKIPYSFTFEIYHGGLDVRTKKHATKFLEVQTSHNKHRITDEEKLDQLLRDHSCFATTSTKEMPPDECFKYFNPEEKDQYDFYVENWTQAITLSLNRVAEQRQAQQQQQQ</sequence>
<dbReference type="RefSeq" id="XP_001430375.1">
    <property type="nucleotide sequence ID" value="XM_001430338.1"/>
</dbReference>
<organism evidence="6 7">
    <name type="scientific">Paramecium tetraurelia</name>
    <dbReference type="NCBI Taxonomy" id="5888"/>
    <lineage>
        <taxon>Eukaryota</taxon>
        <taxon>Sar</taxon>
        <taxon>Alveolata</taxon>
        <taxon>Ciliophora</taxon>
        <taxon>Intramacronucleata</taxon>
        <taxon>Oligohymenophorea</taxon>
        <taxon>Peniculida</taxon>
        <taxon>Parameciidae</taxon>
        <taxon>Paramecium</taxon>
    </lineage>
</organism>
<feature type="domain" description="Peptidase M14" evidence="5">
    <location>
        <begin position="22"/>
        <end position="295"/>
    </location>
</feature>
<dbReference type="AlphaFoldDB" id="A0BWR0"/>
<evidence type="ECO:0000259" key="5">
    <source>
        <dbReference type="PROSITE" id="PS52035"/>
    </source>
</evidence>
<dbReference type="STRING" id="5888.A0BWR0"/>
<dbReference type="Proteomes" id="UP000000600">
    <property type="component" value="Unassembled WGS sequence"/>
</dbReference>
<gene>
    <name evidence="6" type="ORF">GSPATT00032829001</name>
</gene>
<dbReference type="InterPro" id="IPR034269">
    <property type="entry name" value="At5g42320_M14_CPD"/>
</dbReference>
<dbReference type="InParanoid" id="A0BWR0"/>
<keyword evidence="4" id="KW-0732">Signal</keyword>
<protein>
    <recommendedName>
        <fullName evidence="5">Peptidase M14 domain-containing protein</fullName>
    </recommendedName>
</protein>
<dbReference type="InterPro" id="IPR000834">
    <property type="entry name" value="Peptidase_M14"/>
</dbReference>
<dbReference type="OMA" id="FYVENWT"/>
<reference evidence="6 7" key="1">
    <citation type="journal article" date="2006" name="Nature">
        <title>Global trends of whole-genome duplications revealed by the ciliate Paramecium tetraurelia.</title>
        <authorList>
            <consortium name="Genoscope"/>
            <person name="Aury J.-M."/>
            <person name="Jaillon O."/>
            <person name="Duret L."/>
            <person name="Noel B."/>
            <person name="Jubin C."/>
            <person name="Porcel B.M."/>
            <person name="Segurens B."/>
            <person name="Daubin V."/>
            <person name="Anthouard V."/>
            <person name="Aiach N."/>
            <person name="Arnaiz O."/>
            <person name="Billaut A."/>
            <person name="Beisson J."/>
            <person name="Blanc I."/>
            <person name="Bouhouche K."/>
            <person name="Camara F."/>
            <person name="Duharcourt S."/>
            <person name="Guigo R."/>
            <person name="Gogendeau D."/>
            <person name="Katinka M."/>
            <person name="Keller A.-M."/>
            <person name="Kissmehl R."/>
            <person name="Klotz C."/>
            <person name="Koll F."/>
            <person name="Le Moue A."/>
            <person name="Lepere C."/>
            <person name="Malinsky S."/>
            <person name="Nowacki M."/>
            <person name="Nowak J.K."/>
            <person name="Plattner H."/>
            <person name="Poulain J."/>
            <person name="Ruiz F."/>
            <person name="Serrano V."/>
            <person name="Zagulski M."/>
            <person name="Dessen P."/>
            <person name="Betermier M."/>
            <person name="Weissenbach J."/>
            <person name="Scarpelli C."/>
            <person name="Schachter V."/>
            <person name="Sperling L."/>
            <person name="Meyer E."/>
            <person name="Cohen J."/>
            <person name="Wincker P."/>
        </authorList>
    </citation>
    <scope>NUCLEOTIDE SEQUENCE [LARGE SCALE GENOMIC DNA]</scope>
    <source>
        <strain evidence="6 7">Stock d4-2</strain>
    </source>
</reference>
<dbReference type="HOGENOM" id="CLU_036038_0_0_1"/>
<dbReference type="KEGG" id="ptm:GSPATT00032829001"/>
<dbReference type="Gene3D" id="3.40.630.10">
    <property type="entry name" value="Zn peptidases"/>
    <property type="match status" value="1"/>
</dbReference>
<feature type="signal peptide" evidence="4">
    <location>
        <begin position="1"/>
        <end position="16"/>
    </location>
</feature>
<name>A0BWR0_PARTE</name>
<dbReference type="GeneID" id="5016159"/>
<dbReference type="PANTHER" id="PTHR11705:SF119">
    <property type="entry name" value="OS02G0119300 PROTEIN"/>
    <property type="match status" value="1"/>
</dbReference>
<dbReference type="OrthoDB" id="3626597at2759"/>
<comment type="similarity">
    <text evidence="2 3">Belongs to the peptidase M14 family.</text>
</comment>
<dbReference type="GO" id="GO:0006508">
    <property type="term" value="P:proteolysis"/>
    <property type="evidence" value="ECO:0000318"/>
    <property type="project" value="GO_Central"/>
</dbReference>
<evidence type="ECO:0000313" key="6">
    <source>
        <dbReference type="EMBL" id="CAK62977.1"/>
    </source>
</evidence>
<dbReference type="GO" id="GO:0005615">
    <property type="term" value="C:extracellular space"/>
    <property type="evidence" value="ECO:0000318"/>
    <property type="project" value="GO_Central"/>
</dbReference>
<dbReference type="GO" id="GO:0008270">
    <property type="term" value="F:zinc ion binding"/>
    <property type="evidence" value="ECO:0007669"/>
    <property type="project" value="InterPro"/>
</dbReference>
<accession>A0BWR0</accession>
<evidence type="ECO:0000256" key="4">
    <source>
        <dbReference type="SAM" id="SignalP"/>
    </source>
</evidence>
<dbReference type="GO" id="GO:0004181">
    <property type="term" value="F:metallocarboxypeptidase activity"/>
    <property type="evidence" value="ECO:0000318"/>
    <property type="project" value="GO_Central"/>
</dbReference>
<proteinExistence type="inferred from homology"/>
<dbReference type="EMBL" id="CT868022">
    <property type="protein sequence ID" value="CAK62977.1"/>
    <property type="molecule type" value="Genomic_DNA"/>
</dbReference>